<evidence type="ECO:0000313" key="2">
    <source>
        <dbReference type="EMBL" id="CAB3744279.1"/>
    </source>
</evidence>
<organism evidence="2 3">
    <name type="scientific">Paraburkholderia rhynchosiae</name>
    <dbReference type="NCBI Taxonomy" id="487049"/>
    <lineage>
        <taxon>Bacteria</taxon>
        <taxon>Pseudomonadati</taxon>
        <taxon>Pseudomonadota</taxon>
        <taxon>Betaproteobacteria</taxon>
        <taxon>Burkholderiales</taxon>
        <taxon>Burkholderiaceae</taxon>
        <taxon>Paraburkholderia</taxon>
    </lineage>
</organism>
<gene>
    <name evidence="2" type="ORF">LMG27174_07148</name>
</gene>
<dbReference type="EMBL" id="CADIJZ010000069">
    <property type="protein sequence ID" value="CAB3744279.1"/>
    <property type="molecule type" value="Genomic_DNA"/>
</dbReference>
<name>A0A6J5CUA7_9BURK</name>
<feature type="region of interest" description="Disordered" evidence="1">
    <location>
        <begin position="1"/>
        <end position="40"/>
    </location>
</feature>
<protein>
    <submittedName>
        <fullName evidence="2">Uncharacterized protein</fullName>
    </submittedName>
</protein>
<reference evidence="2 3" key="1">
    <citation type="submission" date="2020-04" db="EMBL/GenBank/DDBJ databases">
        <authorList>
            <person name="De Canck E."/>
        </authorList>
    </citation>
    <scope>NUCLEOTIDE SEQUENCE [LARGE SCALE GENOMIC DNA]</scope>
    <source>
        <strain evidence="2 3">LMG 27174</strain>
    </source>
</reference>
<dbReference type="AlphaFoldDB" id="A0A6J5CUA7"/>
<proteinExistence type="predicted"/>
<accession>A0A6J5CUA7</accession>
<dbReference type="Proteomes" id="UP000494205">
    <property type="component" value="Unassembled WGS sequence"/>
</dbReference>
<sequence length="257" mass="28528">MNLPFPRDAHPGYMQPSGAPRTPLLDKDETYDTSMPMPPNYPPRVVALRTELIKSIPKVPNTKATAAHMGTLATNHLMLIYLAWRMRFVPAKPRKVVVWSGGVDSHHFAAIRSQVRPLVGKVERGQDLTPHLSGLVNTLGFAMPEVSAEKRRREKDHVLTKTGLHHFHVGAETGANPRGRSGRLVFADVSDDEFKIIAISGHAAFSIGSAEWTRLFRISNRYIQSQLPAGAAYMAFPTVSSGHHWNWLCTPITATKR</sequence>
<evidence type="ECO:0000256" key="1">
    <source>
        <dbReference type="SAM" id="MobiDB-lite"/>
    </source>
</evidence>
<evidence type="ECO:0000313" key="3">
    <source>
        <dbReference type="Proteomes" id="UP000494205"/>
    </source>
</evidence>